<feature type="domain" description="Peptidase M48" evidence="8">
    <location>
        <begin position="425"/>
        <end position="487"/>
    </location>
</feature>
<dbReference type="AlphaFoldDB" id="M8AYX8"/>
<evidence type="ECO:0000256" key="2">
    <source>
        <dbReference type="ARBA" id="ARBA00022670"/>
    </source>
</evidence>
<dbReference type="GO" id="GO:0051603">
    <property type="term" value="P:proteolysis involved in protein catabolic process"/>
    <property type="evidence" value="ECO:0007669"/>
    <property type="project" value="TreeGrafter"/>
</dbReference>
<evidence type="ECO:0000256" key="7">
    <source>
        <dbReference type="SAM" id="MobiDB-lite"/>
    </source>
</evidence>
<reference evidence="9" key="1">
    <citation type="submission" date="2015-06" db="UniProtKB">
        <authorList>
            <consortium name="EnsemblPlants"/>
        </authorList>
    </citation>
    <scope>IDENTIFICATION</scope>
</reference>
<dbReference type="InterPro" id="IPR051156">
    <property type="entry name" value="Mito/Outer_Membr_Metalloprot"/>
</dbReference>
<keyword evidence="4" id="KW-0378">Hydrolase</keyword>
<dbReference type="InterPro" id="IPR001915">
    <property type="entry name" value="Peptidase_M48"/>
</dbReference>
<keyword evidence="3" id="KW-0479">Metal-binding</keyword>
<keyword evidence="5" id="KW-0862">Zinc</keyword>
<organism evidence="9">
    <name type="scientific">Aegilops tauschii</name>
    <name type="common">Tausch's goatgrass</name>
    <name type="synonym">Aegilops squarrosa</name>
    <dbReference type="NCBI Taxonomy" id="37682"/>
    <lineage>
        <taxon>Eukaryota</taxon>
        <taxon>Viridiplantae</taxon>
        <taxon>Streptophyta</taxon>
        <taxon>Embryophyta</taxon>
        <taxon>Tracheophyta</taxon>
        <taxon>Spermatophyta</taxon>
        <taxon>Magnoliopsida</taxon>
        <taxon>Liliopsida</taxon>
        <taxon>Poales</taxon>
        <taxon>Poaceae</taxon>
        <taxon>BOP clade</taxon>
        <taxon>Pooideae</taxon>
        <taxon>Triticodae</taxon>
        <taxon>Triticeae</taxon>
        <taxon>Triticinae</taxon>
        <taxon>Aegilops</taxon>
    </lineage>
</organism>
<dbReference type="GO" id="GO:0046872">
    <property type="term" value="F:metal ion binding"/>
    <property type="evidence" value="ECO:0007669"/>
    <property type="project" value="UniProtKB-KW"/>
</dbReference>
<feature type="domain" description="Peptidase M48" evidence="8">
    <location>
        <begin position="358"/>
        <end position="407"/>
    </location>
</feature>
<evidence type="ECO:0000256" key="4">
    <source>
        <dbReference type="ARBA" id="ARBA00022801"/>
    </source>
</evidence>
<evidence type="ECO:0000256" key="5">
    <source>
        <dbReference type="ARBA" id="ARBA00022833"/>
    </source>
</evidence>
<evidence type="ECO:0000256" key="6">
    <source>
        <dbReference type="ARBA" id="ARBA00023049"/>
    </source>
</evidence>
<protein>
    <submittedName>
        <fullName evidence="9">Mitochondrial metalloendopeptidase OMA1</fullName>
    </submittedName>
</protein>
<dbReference type="GO" id="GO:0004222">
    <property type="term" value="F:metalloendopeptidase activity"/>
    <property type="evidence" value="ECO:0007669"/>
    <property type="project" value="InterPro"/>
</dbReference>
<dbReference type="Gene3D" id="3.30.2010.10">
    <property type="entry name" value="Metalloproteases ('zincins'), catalytic domain"/>
    <property type="match status" value="1"/>
</dbReference>
<evidence type="ECO:0000259" key="8">
    <source>
        <dbReference type="Pfam" id="PF01435"/>
    </source>
</evidence>
<proteinExistence type="predicted"/>
<evidence type="ECO:0000256" key="1">
    <source>
        <dbReference type="ARBA" id="ARBA00001947"/>
    </source>
</evidence>
<name>M8AYX8_AEGTA</name>
<feature type="region of interest" description="Disordered" evidence="7">
    <location>
        <begin position="81"/>
        <end position="109"/>
    </location>
</feature>
<dbReference type="Pfam" id="PF01435">
    <property type="entry name" value="Peptidase_M48"/>
    <property type="match status" value="2"/>
</dbReference>
<dbReference type="GO" id="GO:0016020">
    <property type="term" value="C:membrane"/>
    <property type="evidence" value="ECO:0007669"/>
    <property type="project" value="TreeGrafter"/>
</dbReference>
<sequence length="526" mass="57556">MPVQPMGREDRGRHVMKTGFVDLPPSNDGPDWAPIAPLVASPSWHAGTARRYFRSIQGFNGDDCGSMVLILRGTCTQTSRLSSTRSGRLRYGSSNNGASAARSSGGNDRSVVHGPRFVGLTDLVGTRGSVFYTPSNTLQACTIDPTSKFKRRRRTATVQVIADMNCLRNSRSVFSRLMALRQYCNPGQPRLAPRSRSHVLDSIRGLFFHTAKPAASCLTPSLPAAVPRSQPSIHRARSWYRDPWKVAGACGAAVLLPYAMVFTACAAVSHTETVPYTNRTHRVMFSPKLERKLGNEDFVELKKERSKDILGPSDPKTVRVRHIASDIIRGIQELFPADGLGDDDAKQGKAAVRSQTGHLDDLQWEVIVIRDNRANACSLGGGKIVVFTGLLNFLETDAEIAAVIAHEAFNGVGDVNSADPQRTAALLTKYIHCRTELEADLIGMMILAAAGFDPRVAPEIHQKRESTVLDDYIGSHPSCKKRSQVLSRGDAMKEAMELYYKQVCSGKGANRRFPYGGKISDTLMSK</sequence>
<dbReference type="EnsemblPlants" id="EMT09682">
    <property type="protein sequence ID" value="EMT09682"/>
    <property type="gene ID" value="F775_02101"/>
</dbReference>
<evidence type="ECO:0000256" key="3">
    <source>
        <dbReference type="ARBA" id="ARBA00022723"/>
    </source>
</evidence>
<comment type="cofactor">
    <cofactor evidence="1">
        <name>Zn(2+)</name>
        <dbReference type="ChEBI" id="CHEBI:29105"/>
    </cofactor>
</comment>
<keyword evidence="6" id="KW-0482">Metalloprotease</keyword>
<keyword evidence="2" id="KW-0645">Protease</keyword>
<evidence type="ECO:0000313" key="9">
    <source>
        <dbReference type="EnsemblPlants" id="EMT09682"/>
    </source>
</evidence>
<dbReference type="PANTHER" id="PTHR22726:SF1">
    <property type="entry name" value="METALLOENDOPEPTIDASE OMA1, MITOCHONDRIAL"/>
    <property type="match status" value="1"/>
</dbReference>
<dbReference type="PANTHER" id="PTHR22726">
    <property type="entry name" value="METALLOENDOPEPTIDASE OMA1"/>
    <property type="match status" value="1"/>
</dbReference>
<accession>M8AYX8</accession>